<dbReference type="PANTHER" id="PTHR23011:SF28">
    <property type="entry name" value="CYCLIC NUCLEOTIDE-BINDING DOMAIN CONTAINING PROTEIN"/>
    <property type="match status" value="1"/>
</dbReference>
<dbReference type="InterPro" id="IPR018488">
    <property type="entry name" value="cNMP-bd_CS"/>
</dbReference>
<evidence type="ECO:0000313" key="6">
    <source>
        <dbReference type="Proteomes" id="UP001165160"/>
    </source>
</evidence>
<dbReference type="InterPro" id="IPR000595">
    <property type="entry name" value="cNMP-bd_dom"/>
</dbReference>
<dbReference type="PROSITE" id="PS00888">
    <property type="entry name" value="CNMP_BINDING_1"/>
    <property type="match status" value="1"/>
</dbReference>
<keyword evidence="1" id="KW-0106">Calcium</keyword>
<dbReference type="PROSITE" id="PS50042">
    <property type="entry name" value="CNMP_BINDING_3"/>
    <property type="match status" value="2"/>
</dbReference>
<dbReference type="SUPFAM" id="SSF51206">
    <property type="entry name" value="cAMP-binding domain-like"/>
    <property type="match status" value="2"/>
</dbReference>
<proteinExistence type="predicted"/>
<organism evidence="5 6">
    <name type="scientific">Triparma verrucosa</name>
    <dbReference type="NCBI Taxonomy" id="1606542"/>
    <lineage>
        <taxon>Eukaryota</taxon>
        <taxon>Sar</taxon>
        <taxon>Stramenopiles</taxon>
        <taxon>Ochrophyta</taxon>
        <taxon>Bolidophyceae</taxon>
        <taxon>Parmales</taxon>
        <taxon>Triparmaceae</taxon>
        <taxon>Triparma</taxon>
    </lineage>
</organism>
<dbReference type="SMART" id="SM00100">
    <property type="entry name" value="cNMP"/>
    <property type="match status" value="2"/>
</dbReference>
<protein>
    <recommendedName>
        <fullName evidence="7">Calmodulin</fullName>
    </recommendedName>
</protein>
<dbReference type="CDD" id="cd00051">
    <property type="entry name" value="EFh"/>
    <property type="match status" value="1"/>
</dbReference>
<evidence type="ECO:0008006" key="7">
    <source>
        <dbReference type="Google" id="ProtNLM"/>
    </source>
</evidence>
<accession>A0A9W7FFX9</accession>
<evidence type="ECO:0000259" key="4">
    <source>
        <dbReference type="PROSITE" id="PS50222"/>
    </source>
</evidence>
<dbReference type="PROSITE" id="PS50222">
    <property type="entry name" value="EF_HAND_2"/>
    <property type="match status" value="1"/>
</dbReference>
<dbReference type="PROSITE" id="PS00018">
    <property type="entry name" value="EF_HAND_1"/>
    <property type="match status" value="1"/>
</dbReference>
<dbReference type="InterPro" id="IPR018490">
    <property type="entry name" value="cNMP-bd_dom_sf"/>
</dbReference>
<feature type="region of interest" description="Disordered" evidence="2">
    <location>
        <begin position="599"/>
        <end position="622"/>
    </location>
</feature>
<dbReference type="GO" id="GO:0005509">
    <property type="term" value="F:calcium ion binding"/>
    <property type="evidence" value="ECO:0007669"/>
    <property type="project" value="InterPro"/>
</dbReference>
<gene>
    <name evidence="5" type="ORF">TrVE_jg928</name>
</gene>
<dbReference type="CDD" id="cd00038">
    <property type="entry name" value="CAP_ED"/>
    <property type="match status" value="2"/>
</dbReference>
<evidence type="ECO:0000256" key="2">
    <source>
        <dbReference type="SAM" id="MobiDB-lite"/>
    </source>
</evidence>
<evidence type="ECO:0000313" key="5">
    <source>
        <dbReference type="EMBL" id="GMI11400.1"/>
    </source>
</evidence>
<evidence type="ECO:0000259" key="3">
    <source>
        <dbReference type="PROSITE" id="PS50042"/>
    </source>
</evidence>
<sequence length="648" mass="74089">MVKSANSRHSSHLQSDSEKKELADNVGALMAVKKIDEYMNRHRLGVMNLFRDFDKSRDGLLQREEIMAGLMKLDVEMTMGQAKALVAFLDQGHDGEVDLAELDNCIKAFRKARKAGELEHLLDDKKDERADKVFPNWLVNRRDFRLVFTRFQDKDEMDENEQIVKSLRADREKGRTHEDLQRIATWMEKREIMPGLGTRRFLELAKTVHFEEVDKSHVLCTQGEVGDAFYIIFSGSVRVIIDGGVVGELLPGNGFGERSLETDEPRSATCISTEPTQCIVIKSHEYKLMINQHQQKRLKQNIDFLQLQCHLMRFWRSAKIVRLGGCLVRRRFLAGDAITKQGEESHVMYLLYKGGVSIQKEVTYMNENRWPSTNLDYTVVTHERSVALHMRDLKIGDHFGEETALGFETRQYSAIATENTECFAINKSDVIKFFRPNQVAAELMNNVGDLYESPDEVKERHDIEVRKAELYKSIKKQAFGDKYKRRNGMNKPKKVKRVNGGASALEQTLKKLDLRNKDKEAKGINVEDDVLEEASVGTKSLADSVPSITNQALNPRRLPVLKQSMKVRKETHKERMTMMRASMSLPTLPSHSMQASDIQRARQRHKNRMQGKGSKLQDSLGTISMSESIESLNSRKSMIALRAANNKK</sequence>
<dbReference type="SMART" id="SM00054">
    <property type="entry name" value="EFh"/>
    <property type="match status" value="2"/>
</dbReference>
<feature type="domain" description="Cyclic nucleotide-binding" evidence="3">
    <location>
        <begin position="192"/>
        <end position="307"/>
    </location>
</feature>
<dbReference type="Proteomes" id="UP001165160">
    <property type="component" value="Unassembled WGS sequence"/>
</dbReference>
<dbReference type="InterPro" id="IPR002048">
    <property type="entry name" value="EF_hand_dom"/>
</dbReference>
<dbReference type="InterPro" id="IPR018247">
    <property type="entry name" value="EF_Hand_1_Ca_BS"/>
</dbReference>
<feature type="domain" description="Cyclic nucleotide-binding" evidence="3">
    <location>
        <begin position="311"/>
        <end position="437"/>
    </location>
</feature>
<comment type="caution">
    <text evidence="5">The sequence shown here is derived from an EMBL/GenBank/DDBJ whole genome shotgun (WGS) entry which is preliminary data.</text>
</comment>
<dbReference type="PANTHER" id="PTHR23011">
    <property type="entry name" value="CYCLIC NUCLEOTIDE-BINDING DOMAIN CONTAINING PROTEIN"/>
    <property type="match status" value="1"/>
</dbReference>
<dbReference type="EMBL" id="BRXX01000429">
    <property type="protein sequence ID" value="GMI11400.1"/>
    <property type="molecule type" value="Genomic_DNA"/>
</dbReference>
<dbReference type="AlphaFoldDB" id="A0A9W7FFX9"/>
<evidence type="ECO:0000256" key="1">
    <source>
        <dbReference type="ARBA" id="ARBA00022837"/>
    </source>
</evidence>
<dbReference type="Pfam" id="PF00027">
    <property type="entry name" value="cNMP_binding"/>
    <property type="match status" value="1"/>
</dbReference>
<dbReference type="Gene3D" id="2.60.120.10">
    <property type="entry name" value="Jelly Rolls"/>
    <property type="match status" value="2"/>
</dbReference>
<dbReference type="SUPFAM" id="SSF47473">
    <property type="entry name" value="EF-hand"/>
    <property type="match status" value="1"/>
</dbReference>
<dbReference type="Gene3D" id="1.10.238.10">
    <property type="entry name" value="EF-hand"/>
    <property type="match status" value="1"/>
</dbReference>
<feature type="domain" description="EF-hand" evidence="4">
    <location>
        <begin position="41"/>
        <end position="76"/>
    </location>
</feature>
<reference evidence="6" key="1">
    <citation type="journal article" date="2023" name="Commun. Biol.">
        <title>Genome analysis of Parmales, the sister group of diatoms, reveals the evolutionary specialization of diatoms from phago-mixotrophs to photoautotrophs.</title>
        <authorList>
            <person name="Ban H."/>
            <person name="Sato S."/>
            <person name="Yoshikawa S."/>
            <person name="Yamada K."/>
            <person name="Nakamura Y."/>
            <person name="Ichinomiya M."/>
            <person name="Sato N."/>
            <person name="Blanc-Mathieu R."/>
            <person name="Endo H."/>
            <person name="Kuwata A."/>
            <person name="Ogata H."/>
        </authorList>
    </citation>
    <scope>NUCLEOTIDE SEQUENCE [LARGE SCALE GENOMIC DNA]</scope>
    <source>
        <strain evidence="6">NIES 3699</strain>
    </source>
</reference>
<keyword evidence="6" id="KW-1185">Reference proteome</keyword>
<dbReference type="InterPro" id="IPR014710">
    <property type="entry name" value="RmlC-like_jellyroll"/>
</dbReference>
<name>A0A9W7FFX9_9STRA</name>
<dbReference type="InterPro" id="IPR011992">
    <property type="entry name" value="EF-hand-dom_pair"/>
</dbReference>